<dbReference type="GO" id="GO:0005993">
    <property type="term" value="P:trehalose catabolic process"/>
    <property type="evidence" value="ECO:0007669"/>
    <property type="project" value="TreeGrafter"/>
</dbReference>
<feature type="domain" description="Trehalase-like N-terminal" evidence="2">
    <location>
        <begin position="16"/>
        <end position="191"/>
    </location>
</feature>
<dbReference type="InterPro" id="IPR045582">
    <property type="entry name" value="Trehalase-like_N"/>
</dbReference>
<dbReference type="InterPro" id="IPR008928">
    <property type="entry name" value="6-hairpin_glycosidase_sf"/>
</dbReference>
<reference evidence="3 4" key="1">
    <citation type="submission" date="2016-06" db="EMBL/GenBank/DDBJ databases">
        <authorList>
            <person name="Kjaerup R.B."/>
            <person name="Dalgaard T.S."/>
            <person name="Juul-Madsen H.R."/>
        </authorList>
    </citation>
    <scope>NUCLEOTIDE SEQUENCE [LARGE SCALE GENOMIC DNA]</scope>
    <source>
        <strain evidence="3 4">DSM 43818</strain>
    </source>
</reference>
<dbReference type="AlphaFoldDB" id="A0A1C6SH95"/>
<dbReference type="InterPro" id="IPR011613">
    <property type="entry name" value="GH15-like"/>
</dbReference>
<name>A0A1C6SH95_9ACTN</name>
<dbReference type="InterPro" id="IPR012341">
    <property type="entry name" value="6hp_glycosidase-like_sf"/>
</dbReference>
<protein>
    <submittedName>
        <fullName evidence="3">Glucoamylase (Glucan-1,4-alpha-glucosidase), GH15 family</fullName>
    </submittedName>
</protein>
<sequence length="610" mass="67131">MGADAGRGYAGRVAHPAISEYAYLSDCRSGALVTRDGSVDWWCPDRFDTPSVFSRLLDLEAGHWRLAPVATGRPGHRVERAYLPDTLVLRTVHHTPEGSVAVTDALAAEPGARGHELGMNSPAVLVRVVEGLSGRVPMALDFRPRPEYGLLTPYLHEEADGSVLADAGPVLLVLRAGGLPLRVDGDRVRHDFEMSAGQVVGLDLAYGRAYGSPPARLDPVTAVAETVRAWEAFRETHRYEGEYPDLVRRSATVLTGLTYARSGAVAAAATTSLPELPGGDRNYDYRYSWLRDFAMTMRALWVAACPSEASRLFAWAARSIGRVGSEPVPVLFGLEGERDVSEHECRYLTGYAGSRPVRTGNDAWRQRQLDVPGEVVAAVWRLRDHLGDRFDLELREMVLGLTEQVAATWHLPDQGMWETRDAERHYLSSKVLCWVTMDRAVQLAPRLGERADPRRWAGIRDEIRSTVLREGFDERVGAYTGAFGSPELDASALLLPVMRFLPATDPRMRATIEAVQRDLGTDSGLVRRWRTDPAGFLLCSFWLVECLVLAGERARARALFERVVGHANDVGLLSEQVDPVTGAQLGNTPQALSHIGLINAAWRLTDPADF</sequence>
<dbReference type="PANTHER" id="PTHR31616">
    <property type="entry name" value="TREHALASE"/>
    <property type="match status" value="1"/>
</dbReference>
<dbReference type="Pfam" id="PF00723">
    <property type="entry name" value="Glyco_hydro_15"/>
    <property type="match status" value="1"/>
</dbReference>
<dbReference type="Gene3D" id="1.50.10.10">
    <property type="match status" value="1"/>
</dbReference>
<dbReference type="EMBL" id="FMHT01000003">
    <property type="protein sequence ID" value="SCL28864.1"/>
    <property type="molecule type" value="Genomic_DNA"/>
</dbReference>
<gene>
    <name evidence="3" type="ORF">GA0070616_3775</name>
</gene>
<dbReference type="SUPFAM" id="SSF48208">
    <property type="entry name" value="Six-hairpin glycosidases"/>
    <property type="match status" value="1"/>
</dbReference>
<keyword evidence="4" id="KW-1185">Reference proteome</keyword>
<feature type="domain" description="GH15-like" evidence="1">
    <location>
        <begin position="244"/>
        <end position="602"/>
    </location>
</feature>
<evidence type="ECO:0000259" key="1">
    <source>
        <dbReference type="Pfam" id="PF00723"/>
    </source>
</evidence>
<dbReference type="Proteomes" id="UP000199699">
    <property type="component" value="Unassembled WGS sequence"/>
</dbReference>
<evidence type="ECO:0000313" key="3">
    <source>
        <dbReference type="EMBL" id="SCL28864.1"/>
    </source>
</evidence>
<evidence type="ECO:0000313" key="4">
    <source>
        <dbReference type="Proteomes" id="UP000199699"/>
    </source>
</evidence>
<organism evidence="3 4">
    <name type="scientific">Micromonospora nigra</name>
    <dbReference type="NCBI Taxonomy" id="145857"/>
    <lineage>
        <taxon>Bacteria</taxon>
        <taxon>Bacillati</taxon>
        <taxon>Actinomycetota</taxon>
        <taxon>Actinomycetes</taxon>
        <taxon>Micromonosporales</taxon>
        <taxon>Micromonosporaceae</taxon>
        <taxon>Micromonospora</taxon>
    </lineage>
</organism>
<dbReference type="GO" id="GO:0015927">
    <property type="term" value="F:trehalase activity"/>
    <property type="evidence" value="ECO:0007669"/>
    <property type="project" value="TreeGrafter"/>
</dbReference>
<accession>A0A1C6SH95</accession>
<proteinExistence type="predicted"/>
<evidence type="ECO:0000259" key="2">
    <source>
        <dbReference type="Pfam" id="PF19291"/>
    </source>
</evidence>
<dbReference type="STRING" id="145857.GA0070616_3775"/>
<dbReference type="Pfam" id="PF19291">
    <property type="entry name" value="TREH_N"/>
    <property type="match status" value="1"/>
</dbReference>
<dbReference type="PANTHER" id="PTHR31616:SF10">
    <property type="entry name" value="TREHALASE"/>
    <property type="match status" value="1"/>
</dbReference>